<keyword evidence="4" id="KW-0539">Nucleus</keyword>
<reference evidence="6" key="1">
    <citation type="submission" date="2023-03" db="EMBL/GenBank/DDBJ databases">
        <title>Emydomyces testavorans Genome Sequence.</title>
        <authorList>
            <person name="Hoyer L."/>
        </authorList>
    </citation>
    <scope>NUCLEOTIDE SEQUENCE</scope>
    <source>
        <strain evidence="6">16-2883</strain>
    </source>
</reference>
<dbReference type="GO" id="GO:0006357">
    <property type="term" value="P:regulation of transcription by RNA polymerase II"/>
    <property type="evidence" value="ECO:0007669"/>
    <property type="project" value="TreeGrafter"/>
</dbReference>
<evidence type="ECO:0000313" key="7">
    <source>
        <dbReference type="Proteomes" id="UP001219355"/>
    </source>
</evidence>
<keyword evidence="3" id="KW-0804">Transcription</keyword>
<dbReference type="EMBL" id="CP120628">
    <property type="protein sequence ID" value="WEW57961.1"/>
    <property type="molecule type" value="Genomic_DNA"/>
</dbReference>
<organism evidence="6 7">
    <name type="scientific">Emydomyces testavorans</name>
    <dbReference type="NCBI Taxonomy" id="2070801"/>
    <lineage>
        <taxon>Eukaryota</taxon>
        <taxon>Fungi</taxon>
        <taxon>Dikarya</taxon>
        <taxon>Ascomycota</taxon>
        <taxon>Pezizomycotina</taxon>
        <taxon>Eurotiomycetes</taxon>
        <taxon>Eurotiomycetidae</taxon>
        <taxon>Onygenales</taxon>
        <taxon>Nannizziopsiaceae</taxon>
        <taxon>Emydomyces</taxon>
    </lineage>
</organism>
<dbReference type="Pfam" id="PF12767">
    <property type="entry name" value="SAGA-Tad1"/>
    <property type="match status" value="1"/>
</dbReference>
<evidence type="ECO:0008006" key="8">
    <source>
        <dbReference type="Google" id="ProtNLM"/>
    </source>
</evidence>
<feature type="region of interest" description="Disordered" evidence="5">
    <location>
        <begin position="1"/>
        <end position="25"/>
    </location>
</feature>
<dbReference type="Proteomes" id="UP001219355">
    <property type="component" value="Chromosome 2"/>
</dbReference>
<keyword evidence="7" id="KW-1185">Reference proteome</keyword>
<dbReference type="AlphaFoldDB" id="A0AAF0DG11"/>
<evidence type="ECO:0000313" key="6">
    <source>
        <dbReference type="EMBL" id="WEW57961.1"/>
    </source>
</evidence>
<evidence type="ECO:0000256" key="2">
    <source>
        <dbReference type="ARBA" id="ARBA00023015"/>
    </source>
</evidence>
<dbReference type="PANTHER" id="PTHR21277">
    <property type="entry name" value="TRANSCRIPTIONAL ADAPTER 1"/>
    <property type="match status" value="1"/>
</dbReference>
<keyword evidence="2" id="KW-0805">Transcription regulation</keyword>
<evidence type="ECO:0000256" key="5">
    <source>
        <dbReference type="SAM" id="MobiDB-lite"/>
    </source>
</evidence>
<dbReference type="GO" id="GO:0000124">
    <property type="term" value="C:SAGA complex"/>
    <property type="evidence" value="ECO:0007669"/>
    <property type="project" value="UniProtKB-ARBA"/>
</dbReference>
<evidence type="ECO:0000256" key="4">
    <source>
        <dbReference type="ARBA" id="ARBA00023242"/>
    </source>
</evidence>
<dbReference type="PANTHER" id="PTHR21277:SF5">
    <property type="entry name" value="TRANSCRIPTIONAL ADAPTER 1"/>
    <property type="match status" value="1"/>
</dbReference>
<proteinExistence type="predicted"/>
<gene>
    <name evidence="6" type="ORF">PRK78_003428</name>
</gene>
<protein>
    <recommendedName>
        <fullName evidence="8">Transcriptional coactivator HFI1/ADA1</fullName>
    </recommendedName>
</protein>
<evidence type="ECO:0000256" key="1">
    <source>
        <dbReference type="ARBA" id="ARBA00004123"/>
    </source>
</evidence>
<comment type="subcellular location">
    <subcellularLocation>
        <location evidence="1">Nucleus</location>
    </subcellularLocation>
</comment>
<name>A0AAF0DG11_9EURO</name>
<evidence type="ECO:0000256" key="3">
    <source>
        <dbReference type="ARBA" id="ARBA00023163"/>
    </source>
</evidence>
<accession>A0AAF0DG11</accession>
<dbReference type="GO" id="GO:0003713">
    <property type="term" value="F:transcription coactivator activity"/>
    <property type="evidence" value="ECO:0007669"/>
    <property type="project" value="TreeGrafter"/>
</dbReference>
<dbReference type="InterPro" id="IPR024738">
    <property type="entry name" value="Hfi1/Tada1"/>
</dbReference>
<sequence>MQISPAALTGTDSASTSVPAVKPASSAPVTTQKITKALISVPRLDFEPIYTDLKLAVGDNWVEYKQAITLFLLGHLNQNEFSRRVDHFLSADPKLEHLHNNFICAIIGNLTRDLPDHGVASWVSANDKPTVVSKPVSGDAAEQRLKTEVMQLQPKDRRRLKAIPEPDPHAVPNPLEEYHLAKQIRLPDQVPPSAGGLNKTNWELEIRKRYTQPLACEIGEFPDAESIHARMVPICYEESITNGASFPCAVFMSIATENFVKEFLSHVFSRTRSNGPSGTINGTMTRRYRQQLEKEELAFARGELVKNSANGLLPIEAKEASTRQALGVQDLRFTLELGGDVLGHMPLIVNEIMNSYLEGELEAEREEYLRETANGKFGVQEDVFEPDEMEIDDAGWDWQGATAADREQLNSVLDECLSMAA</sequence>
<dbReference type="GO" id="GO:0005634">
    <property type="term" value="C:nucleus"/>
    <property type="evidence" value="ECO:0007669"/>
    <property type="project" value="UniProtKB-SubCell"/>
</dbReference>